<evidence type="ECO:0000259" key="2">
    <source>
        <dbReference type="Pfam" id="PF21345"/>
    </source>
</evidence>
<evidence type="ECO:0000313" key="5">
    <source>
        <dbReference type="Proteomes" id="UP000807353"/>
    </source>
</evidence>
<evidence type="ECO:0008006" key="6">
    <source>
        <dbReference type="Google" id="ProtNLM"/>
    </source>
</evidence>
<accession>A0A9P5XUB1</accession>
<dbReference type="Proteomes" id="UP000807353">
    <property type="component" value="Unassembled WGS sequence"/>
</dbReference>
<feature type="domain" description="PcRGLX/YetA-like central beta-sandwich" evidence="2">
    <location>
        <begin position="100"/>
        <end position="454"/>
    </location>
</feature>
<keyword evidence="5" id="KW-1185">Reference proteome</keyword>
<dbReference type="InterPro" id="IPR048330">
    <property type="entry name" value="PcRGLX/YetA_2nd"/>
</dbReference>
<dbReference type="PANTHER" id="PTHR40081:SF1">
    <property type="entry name" value="TAT PATHWAY SIGNAL SEQUENCE DOMAIN PROTEIN"/>
    <property type="match status" value="1"/>
</dbReference>
<dbReference type="Pfam" id="PF21345">
    <property type="entry name" value="PcRGLX_2nd"/>
    <property type="match status" value="1"/>
</dbReference>
<organism evidence="4 5">
    <name type="scientific">Collybia nuda</name>
    <dbReference type="NCBI Taxonomy" id="64659"/>
    <lineage>
        <taxon>Eukaryota</taxon>
        <taxon>Fungi</taxon>
        <taxon>Dikarya</taxon>
        <taxon>Basidiomycota</taxon>
        <taxon>Agaricomycotina</taxon>
        <taxon>Agaricomycetes</taxon>
        <taxon>Agaricomycetidae</taxon>
        <taxon>Agaricales</taxon>
        <taxon>Tricholomatineae</taxon>
        <taxon>Clitocybaceae</taxon>
        <taxon>Collybia</taxon>
    </lineage>
</organism>
<dbReference type="EMBL" id="MU150394">
    <property type="protein sequence ID" value="KAF9456958.1"/>
    <property type="molecule type" value="Genomic_DNA"/>
</dbReference>
<dbReference type="OrthoDB" id="4798501at2759"/>
<feature type="domain" description="PcRGLX/YetA-like C-terminal alpha/alpha toroid" evidence="3">
    <location>
        <begin position="461"/>
        <end position="870"/>
    </location>
</feature>
<dbReference type="PANTHER" id="PTHR40081">
    <property type="entry name" value="CONCANAVALIN A-LIKE LECTIN/GLUCANASE"/>
    <property type="match status" value="1"/>
</dbReference>
<dbReference type="InterPro" id="IPR048329">
    <property type="entry name" value="PcRGLX_1st"/>
</dbReference>
<feature type="domain" description="PcRGLX/YetA-like N-terminal RIFT barrel" evidence="1">
    <location>
        <begin position="10"/>
        <end position="89"/>
    </location>
</feature>
<evidence type="ECO:0000259" key="1">
    <source>
        <dbReference type="Pfam" id="PF19501"/>
    </source>
</evidence>
<comment type="caution">
    <text evidence="4">The sequence shown here is derived from an EMBL/GenBank/DDBJ whole genome shotgun (WGS) entry which is preliminary data.</text>
</comment>
<evidence type="ECO:0000259" key="3">
    <source>
        <dbReference type="Pfam" id="PF21346"/>
    </source>
</evidence>
<gene>
    <name evidence="4" type="ORF">BDZ94DRAFT_1241142</name>
</gene>
<protein>
    <recommendedName>
        <fullName evidence="6">Tat pathway signal sequence domain protein</fullName>
    </recommendedName>
</protein>
<proteinExistence type="predicted"/>
<name>A0A9P5XUB1_9AGAR</name>
<reference evidence="4" key="1">
    <citation type="submission" date="2020-11" db="EMBL/GenBank/DDBJ databases">
        <authorList>
            <consortium name="DOE Joint Genome Institute"/>
            <person name="Ahrendt S."/>
            <person name="Riley R."/>
            <person name="Andreopoulos W."/>
            <person name="Labutti K."/>
            <person name="Pangilinan J."/>
            <person name="Ruiz-Duenas F.J."/>
            <person name="Barrasa J.M."/>
            <person name="Sanchez-Garcia M."/>
            <person name="Camarero S."/>
            <person name="Miyauchi S."/>
            <person name="Serrano A."/>
            <person name="Linde D."/>
            <person name="Babiker R."/>
            <person name="Drula E."/>
            <person name="Ayuso-Fernandez I."/>
            <person name="Pacheco R."/>
            <person name="Padilla G."/>
            <person name="Ferreira P."/>
            <person name="Barriuso J."/>
            <person name="Kellner H."/>
            <person name="Castanera R."/>
            <person name="Alfaro M."/>
            <person name="Ramirez L."/>
            <person name="Pisabarro A.G."/>
            <person name="Kuo A."/>
            <person name="Tritt A."/>
            <person name="Lipzen A."/>
            <person name="He G."/>
            <person name="Yan M."/>
            <person name="Ng V."/>
            <person name="Cullen D."/>
            <person name="Martin F."/>
            <person name="Rosso M.-N."/>
            <person name="Henrissat B."/>
            <person name="Hibbett D."/>
            <person name="Martinez A.T."/>
            <person name="Grigoriev I.V."/>
        </authorList>
    </citation>
    <scope>NUCLEOTIDE SEQUENCE</scope>
    <source>
        <strain evidence="4">CBS 247.69</strain>
    </source>
</reference>
<dbReference type="InterPro" id="IPR048331">
    <property type="entry name" value="PcRGLX/YetA_3rd"/>
</dbReference>
<dbReference type="Pfam" id="PF19501">
    <property type="entry name" value="PcRGLX_1st"/>
    <property type="match status" value="1"/>
</dbReference>
<evidence type="ECO:0000313" key="4">
    <source>
        <dbReference type="EMBL" id="KAF9456958.1"/>
    </source>
</evidence>
<sequence>MTSKPSAPAAVDLKWVDGKAPTATPTGTAFGIPWNKGEIDKTTPINVTAGGKAVPVQTWPMAFWPDGSLKWTGHSIAANVGLSDTLRLTTGTPAEPPSRVTVAESSSNIVVTTGTFSATFNKSGNVLIKSISVSGKVQVQAGTLVVNVQGAPDEFELDGPRPSVTATTGRVDAVTVEQNGPVRAVIKVTGKYTGGGHADFLPFTVRFYIAAGATAIRMVHFFIYDTDQNKDFIRGIGLRFTTPLSDELYNRHVRFVTTDGGIWGEPIRVLSGLRRDATTAVLTPQFEGTATSAISTWPTSVSQFVDQLAVWSDFTLDQLSSERFTVAKRTVADRSASFLTNAGFGTRASGLGYVGGAIGGGVVFAMKDFWQGAPRGLDIRGAGTNTATVTLWSYSPRAPAMDMRHYDTVAHGLDLSYEDVGDPDPNPVGIGRSYEATLQLFPATPSRATLASLAKVHTQTPQIVASPSFYAARKLFGRWYEIQDVPNTSTAGTVALEKRKSDLLDFYLMDIKQRQFYGFWDYGDVMHTYDQTRHTWRYDVGGYAWDNGELSTDLWLWISFLRTGRADIFRVAHAMTRHLSEVDSHHTGPFAGLGSRHNVSHWGDGAKEARVSGSTLRRPFFYLTTDELMGDLMDFTLQADQTIMTWEPLRKVFPPPPPEGPGRLRIGPDWTTLAGNWFTKWERTNDTKWRDRIKIGMHDIGGFKFGLFTGNGAAVGWNADTAHMVDEGGVGLGSYHLTMIFGGGEFLMEVMELITDEPAFDAAWVDFCKYYNASNADKLAKYGISFSSGGFSQLYAKLQAYAGERLNDTSIKQAAWNFINTNKVGIWPPVTKVGGTDVVSPISEIANLATNDAGQLSLSEYAVLAIAPELAPKSLMEHHADEREWEQSTIAEEASVAEKGEGTDTDTDTDTGAGVCAELETKDKKRSAWRRLVCL</sequence>
<dbReference type="AlphaFoldDB" id="A0A9P5XUB1"/>
<dbReference type="Pfam" id="PF21346">
    <property type="entry name" value="PcRGLX_3rd"/>
    <property type="match status" value="1"/>
</dbReference>
<dbReference type="InterPro" id="IPR045793">
    <property type="entry name" value="PcRGLX/YetA-like"/>
</dbReference>